<dbReference type="STRING" id="381665.SAMN05216554_0861"/>
<evidence type="ECO:0000313" key="2">
    <source>
        <dbReference type="Proteomes" id="UP000198891"/>
    </source>
</evidence>
<name>A0A1H3L8P8_9MICO</name>
<dbReference type="Proteomes" id="UP000198891">
    <property type="component" value="Unassembled WGS sequence"/>
</dbReference>
<reference evidence="1 2" key="1">
    <citation type="submission" date="2016-10" db="EMBL/GenBank/DDBJ databases">
        <authorList>
            <person name="de Groot N.N."/>
        </authorList>
    </citation>
    <scope>NUCLEOTIDE SEQUENCE [LARGE SCALE GENOMIC DNA]</scope>
    <source>
        <strain evidence="1 2">CGMCC 4.3491</strain>
    </source>
</reference>
<gene>
    <name evidence="1" type="ORF">SAMN05216554_0861</name>
</gene>
<protein>
    <submittedName>
        <fullName evidence="1">Uncharacterized protein</fullName>
    </submittedName>
</protein>
<dbReference type="EMBL" id="FNPZ01000001">
    <property type="protein sequence ID" value="SDY60304.1"/>
    <property type="molecule type" value="Genomic_DNA"/>
</dbReference>
<evidence type="ECO:0000313" key="1">
    <source>
        <dbReference type="EMBL" id="SDY60304.1"/>
    </source>
</evidence>
<organism evidence="1 2">
    <name type="scientific">Herbiconiux ginsengi</name>
    <dbReference type="NCBI Taxonomy" id="381665"/>
    <lineage>
        <taxon>Bacteria</taxon>
        <taxon>Bacillati</taxon>
        <taxon>Actinomycetota</taxon>
        <taxon>Actinomycetes</taxon>
        <taxon>Micrococcales</taxon>
        <taxon>Microbacteriaceae</taxon>
        <taxon>Herbiconiux</taxon>
    </lineage>
</organism>
<proteinExistence type="predicted"/>
<keyword evidence="2" id="KW-1185">Reference proteome</keyword>
<dbReference type="AlphaFoldDB" id="A0A1H3L8P8"/>
<accession>A0A1H3L8P8</accession>
<sequence>MRPTGALGSRHLKENALKAQRGLPASIDTFESVATVADEPPYDREIA</sequence>